<sequence length="1081" mass="118899">MLVDIGTCQTVVDSCGFPELPVPHGDIISCIQSENMNMMVGDYNSDIDKQMACCSASDIICPANETTVSGQPASSCLAHFGRIDNNTCRRLNKHSLDHSQVTAVHSNKSDLSVISSRRDFDVANSSFKGELFDCCDEQVESSLKKASTSGIGNLTHDAFEPATGMNDGDLSSEAAKFSEDMDVLGKSDMVVEELNKQEPSLQLQPVDSGGGSTILEDEVRVCDICGDAGREEFLAICSKCSDGAEHTYCMRAKMDKLPEGYWMCEECLLGEQSEKHEPEKTAPELNVSHLKRTKQNSRKAGAFSDKKSLELDVKGSGVEKSSTNGIRYMRSVSKMAAIPVAKGSAFESNFKSATVSSDCSKNLMCRNALFKNSDKGKMKPANEVTSCARLSNRAPLYEQIPTTADKSSKLQAQYLMSRDSLMKSQSFNVRDSINEFHLSEEGGAQKQDSSGGTTTRNNKKEGIARLSKSTSFNNASSDHIDATNSKDTMLSYDLSHVMDLQRLRHDRDHVSMEAKYAAPKVHNPSLGKLAADSGDIAPKANKLITPGEATLHYRFRLSDRDPNNDQSDVKSSSLSKSSSYLTNRGFLNEEQNKIANDVRQHDVLSTGGKNNANGMNLSDERPVLRNFPQFASVVAISSCLSVVPQPECIWKGEFEIQSSGRPPSSCHGIQAHLSTCASPKVLEVVQKLPQKILLEEVSYLRTWPAQFPENQAHEDNIALYFFATDIASYERNYNSLSQFMIQNDLALKGAFEGVELLVYSSNLLPENSRRWNNLLFLWGVFRGRRANSSEHIPSLQERIPLTTYSDQDLSQQTPNSSTLLEFPPVTSGGRIAELCETKVSSGGMKSTNFDQQLSQGGTQLQNEQLSRDVTHTEFFQQKEESFKRRQAIDLDHCKERVDEERECKRIKSIFSGDMDSLEGRFQLATDALCPRLFGKDLRHGEANEEKIISADSGLVDRSLGLKSLNVSTVTDLELSLGFGKYGGANVASIISDSGSVGELSLGYGADSVIHRVTSPCLGMMDTENTQERASNSTRSKNHRYGGIDEPLSLSLFLALPFYNEKQVAKPELLPEREGVKTSLAL</sequence>
<proteinExistence type="predicted"/>
<evidence type="ECO:0000256" key="2">
    <source>
        <dbReference type="ARBA" id="ARBA00022771"/>
    </source>
</evidence>
<keyword evidence="1" id="KW-0479">Metal-binding</keyword>
<dbReference type="GO" id="GO:0034244">
    <property type="term" value="P:negative regulation of transcription elongation by RNA polymerase II"/>
    <property type="evidence" value="ECO:0007669"/>
    <property type="project" value="InterPro"/>
</dbReference>
<dbReference type="Gene3D" id="3.30.40.10">
    <property type="entry name" value="Zinc/RING finger domain, C3HC4 (zinc finger)"/>
    <property type="match status" value="1"/>
</dbReference>
<keyword evidence="5" id="KW-0804">Transcription</keyword>
<evidence type="ECO:0000256" key="4">
    <source>
        <dbReference type="ARBA" id="ARBA00023015"/>
    </source>
</evidence>
<feature type="compositionally biased region" description="Polar residues" evidence="6">
    <location>
        <begin position="446"/>
        <end position="456"/>
    </location>
</feature>
<reference evidence="9" key="1">
    <citation type="submission" date="2016-04" db="EMBL/GenBank/DDBJ databases">
        <title>Cephalotus genome sequencing.</title>
        <authorList>
            <person name="Fukushima K."/>
            <person name="Hasebe M."/>
            <person name="Fang X."/>
        </authorList>
    </citation>
    <scope>NUCLEOTIDE SEQUENCE [LARGE SCALE GENOMIC DNA]</scope>
    <source>
        <strain evidence="9">cv. St1</strain>
    </source>
</reference>
<dbReference type="InterPro" id="IPR001965">
    <property type="entry name" value="Znf_PHD"/>
</dbReference>
<evidence type="ECO:0000256" key="3">
    <source>
        <dbReference type="ARBA" id="ARBA00022833"/>
    </source>
</evidence>
<dbReference type="GO" id="GO:0140566">
    <property type="term" value="F:histone reader activity"/>
    <property type="evidence" value="ECO:0007669"/>
    <property type="project" value="InterPro"/>
</dbReference>
<dbReference type="InParanoid" id="A0A1Q3BMD8"/>
<keyword evidence="3" id="KW-0862">Zinc</keyword>
<evidence type="ECO:0000256" key="1">
    <source>
        <dbReference type="ARBA" id="ARBA00022723"/>
    </source>
</evidence>
<feature type="region of interest" description="Disordered" evidence="6">
    <location>
        <begin position="437"/>
        <end position="458"/>
    </location>
</feature>
<dbReference type="GO" id="GO:0008270">
    <property type="term" value="F:zinc ion binding"/>
    <property type="evidence" value="ECO:0007669"/>
    <property type="project" value="UniProtKB-KW"/>
</dbReference>
<dbReference type="InterPro" id="IPR056280">
    <property type="entry name" value="AIPP2-like_SPOC"/>
</dbReference>
<feature type="domain" description="Zinc finger PHD-type" evidence="7">
    <location>
        <begin position="221"/>
        <end position="268"/>
    </location>
</feature>
<dbReference type="Pfam" id="PF23121">
    <property type="entry name" value="SPOC_AIPP2"/>
    <property type="match status" value="1"/>
</dbReference>
<dbReference type="Proteomes" id="UP000187406">
    <property type="component" value="Unassembled WGS sequence"/>
</dbReference>
<dbReference type="EMBL" id="BDDD01000686">
    <property type="protein sequence ID" value="GAV69088.1"/>
    <property type="molecule type" value="Genomic_DNA"/>
</dbReference>
<gene>
    <name evidence="8" type="ORF">CFOL_v3_12589</name>
</gene>
<keyword evidence="2" id="KW-0863">Zinc-finger</keyword>
<keyword evidence="9" id="KW-1185">Reference proteome</keyword>
<protein>
    <recommendedName>
        <fullName evidence="7">Zinc finger PHD-type domain-containing protein</fullName>
    </recommendedName>
</protein>
<evidence type="ECO:0000313" key="9">
    <source>
        <dbReference type="Proteomes" id="UP000187406"/>
    </source>
</evidence>
<evidence type="ECO:0000313" key="8">
    <source>
        <dbReference type="EMBL" id="GAV69088.1"/>
    </source>
</evidence>
<comment type="caution">
    <text evidence="8">The sequence shown here is derived from an EMBL/GenBank/DDBJ whole genome shotgun (WGS) entry which is preliminary data.</text>
</comment>
<dbReference type="InterPro" id="IPR013083">
    <property type="entry name" value="Znf_RING/FYVE/PHD"/>
</dbReference>
<dbReference type="PANTHER" id="PTHR33304">
    <property type="match status" value="1"/>
</dbReference>
<dbReference type="InterPro" id="IPR011011">
    <property type="entry name" value="Znf_FYVE_PHD"/>
</dbReference>
<dbReference type="SMART" id="SM00249">
    <property type="entry name" value="PHD"/>
    <property type="match status" value="1"/>
</dbReference>
<dbReference type="OrthoDB" id="787137at2759"/>
<accession>A0A1Q3BMD8</accession>
<keyword evidence="4" id="KW-0805">Transcription regulation</keyword>
<dbReference type="AlphaFoldDB" id="A0A1Q3BMD8"/>
<organism evidence="8 9">
    <name type="scientific">Cephalotus follicularis</name>
    <name type="common">Albany pitcher plant</name>
    <dbReference type="NCBI Taxonomy" id="3775"/>
    <lineage>
        <taxon>Eukaryota</taxon>
        <taxon>Viridiplantae</taxon>
        <taxon>Streptophyta</taxon>
        <taxon>Embryophyta</taxon>
        <taxon>Tracheophyta</taxon>
        <taxon>Spermatophyta</taxon>
        <taxon>Magnoliopsida</taxon>
        <taxon>eudicotyledons</taxon>
        <taxon>Gunneridae</taxon>
        <taxon>Pentapetalae</taxon>
        <taxon>rosids</taxon>
        <taxon>fabids</taxon>
        <taxon>Oxalidales</taxon>
        <taxon>Cephalotaceae</taxon>
        <taxon>Cephalotus</taxon>
    </lineage>
</organism>
<feature type="region of interest" description="Disordered" evidence="6">
    <location>
        <begin position="556"/>
        <end position="576"/>
    </location>
</feature>
<evidence type="ECO:0000256" key="6">
    <source>
        <dbReference type="SAM" id="MobiDB-lite"/>
    </source>
</evidence>
<dbReference type="InterPro" id="IPR049914">
    <property type="entry name" value="PHD1-3/5-6"/>
</dbReference>
<evidence type="ECO:0000259" key="7">
    <source>
        <dbReference type="SMART" id="SM00249"/>
    </source>
</evidence>
<evidence type="ECO:0000256" key="5">
    <source>
        <dbReference type="ARBA" id="ARBA00023163"/>
    </source>
</evidence>
<dbReference type="PANTHER" id="PTHR33304:SF15">
    <property type="entry name" value="ZINC FINGER PHD-TYPE DOMAIN-CONTAINING PROTEIN"/>
    <property type="match status" value="1"/>
</dbReference>
<dbReference type="STRING" id="3775.A0A1Q3BMD8"/>
<dbReference type="SUPFAM" id="SSF57903">
    <property type="entry name" value="FYVE/PHD zinc finger"/>
    <property type="match status" value="1"/>
</dbReference>
<name>A0A1Q3BMD8_CEPFO</name>